<evidence type="ECO:0000256" key="1">
    <source>
        <dbReference type="ARBA" id="ARBA00023015"/>
    </source>
</evidence>
<dbReference type="InterPro" id="IPR018060">
    <property type="entry name" value="HTH_AraC"/>
</dbReference>
<dbReference type="PRINTS" id="PR00032">
    <property type="entry name" value="HTHARAC"/>
</dbReference>
<name>A0ABD4W1Y2_9LACO</name>
<comment type="caution">
    <text evidence="5">The sequence shown here is derived from an EMBL/GenBank/DDBJ whole genome shotgun (WGS) entry which is preliminary data.</text>
</comment>
<dbReference type="PANTHER" id="PTHR43280:SF2">
    <property type="entry name" value="HTH-TYPE TRANSCRIPTIONAL REGULATOR EXSA"/>
    <property type="match status" value="1"/>
</dbReference>
<reference evidence="5 6" key="1">
    <citation type="submission" date="2023-01" db="EMBL/GenBank/DDBJ databases">
        <title>Sequencing of the bacterial strains from artisanal fermented milk Matsoni.</title>
        <authorList>
            <person name="Rozman V."/>
            <person name="Accetto T."/>
            <person name="Bogovic Matijasic B."/>
        </authorList>
    </citation>
    <scope>NUCLEOTIDE SEQUENCE [LARGE SCALE GENOMIC DNA]</scope>
    <source>
        <strain evidence="6">lbl143</strain>
    </source>
</reference>
<keyword evidence="1" id="KW-0805">Transcription regulation</keyword>
<evidence type="ECO:0000313" key="6">
    <source>
        <dbReference type="Proteomes" id="UP001213083"/>
    </source>
</evidence>
<dbReference type="AlphaFoldDB" id="A0ABD4W1Y2"/>
<feature type="domain" description="HTH araC/xylS-type" evidence="4">
    <location>
        <begin position="1"/>
        <end position="61"/>
    </location>
</feature>
<dbReference type="InterPro" id="IPR020449">
    <property type="entry name" value="Tscrpt_reg_AraC-type_HTH"/>
</dbReference>
<dbReference type="InterPro" id="IPR009057">
    <property type="entry name" value="Homeodomain-like_sf"/>
</dbReference>
<proteinExistence type="predicted"/>
<sequence>MNLSHDLFLKQLRINQAKKKLCNTEASIGQIAKEVGFLNQFNFTRSFKNSLELSPKNYRKIYKNK</sequence>
<accession>A0ABD4W1Y2</accession>
<organism evidence="5 6">
    <name type="scientific">Lactobacillus delbrueckii</name>
    <dbReference type="NCBI Taxonomy" id="1584"/>
    <lineage>
        <taxon>Bacteria</taxon>
        <taxon>Bacillati</taxon>
        <taxon>Bacillota</taxon>
        <taxon>Bacilli</taxon>
        <taxon>Lactobacillales</taxon>
        <taxon>Lactobacillaceae</taxon>
        <taxon>Lactobacillus</taxon>
    </lineage>
</organism>
<keyword evidence="3" id="KW-0804">Transcription</keyword>
<dbReference type="Pfam" id="PF12833">
    <property type="entry name" value="HTH_18"/>
    <property type="match status" value="1"/>
</dbReference>
<keyword evidence="2" id="KW-0238">DNA-binding</keyword>
<evidence type="ECO:0000256" key="2">
    <source>
        <dbReference type="ARBA" id="ARBA00023125"/>
    </source>
</evidence>
<dbReference type="Gene3D" id="1.10.10.60">
    <property type="entry name" value="Homeodomain-like"/>
    <property type="match status" value="1"/>
</dbReference>
<dbReference type="SMART" id="SM00342">
    <property type="entry name" value="HTH_ARAC"/>
    <property type="match status" value="1"/>
</dbReference>
<dbReference type="RefSeq" id="WP_271018155.1">
    <property type="nucleotide sequence ID" value="NZ_JAQIEQ010000017.1"/>
</dbReference>
<gene>
    <name evidence="5" type="ORF">PF593_05590</name>
</gene>
<dbReference type="GO" id="GO:0003677">
    <property type="term" value="F:DNA binding"/>
    <property type="evidence" value="ECO:0007669"/>
    <property type="project" value="UniProtKB-KW"/>
</dbReference>
<protein>
    <submittedName>
        <fullName evidence="5">Helix-turn-helix domain-containing protein</fullName>
    </submittedName>
</protein>
<dbReference type="SUPFAM" id="SSF46689">
    <property type="entry name" value="Homeodomain-like"/>
    <property type="match status" value="1"/>
</dbReference>
<evidence type="ECO:0000259" key="4">
    <source>
        <dbReference type="PROSITE" id="PS01124"/>
    </source>
</evidence>
<dbReference type="PROSITE" id="PS01124">
    <property type="entry name" value="HTH_ARAC_FAMILY_2"/>
    <property type="match status" value="1"/>
</dbReference>
<dbReference type="Proteomes" id="UP001213083">
    <property type="component" value="Unassembled WGS sequence"/>
</dbReference>
<evidence type="ECO:0000313" key="5">
    <source>
        <dbReference type="EMBL" id="MDA3782618.1"/>
    </source>
</evidence>
<dbReference type="PANTHER" id="PTHR43280">
    <property type="entry name" value="ARAC-FAMILY TRANSCRIPTIONAL REGULATOR"/>
    <property type="match status" value="1"/>
</dbReference>
<evidence type="ECO:0000256" key="3">
    <source>
        <dbReference type="ARBA" id="ARBA00023163"/>
    </source>
</evidence>
<dbReference type="EMBL" id="JAQIEV010000017">
    <property type="protein sequence ID" value="MDA3782618.1"/>
    <property type="molecule type" value="Genomic_DNA"/>
</dbReference>